<gene>
    <name evidence="1" type="ORF">QE404_003721</name>
</gene>
<accession>A0ABU0TNF1</accession>
<evidence type="ECO:0000313" key="2">
    <source>
        <dbReference type="Proteomes" id="UP001225072"/>
    </source>
</evidence>
<reference evidence="1 2" key="1">
    <citation type="submission" date="2023-07" db="EMBL/GenBank/DDBJ databases">
        <title>Functional and genomic diversity of the sorghum phyllosphere microbiome.</title>
        <authorList>
            <person name="Shade A."/>
        </authorList>
    </citation>
    <scope>NUCLEOTIDE SEQUENCE [LARGE SCALE GENOMIC DNA]</scope>
    <source>
        <strain evidence="1 2">SORGH_AS_1064</strain>
    </source>
</reference>
<dbReference type="EMBL" id="JAUTAL010000001">
    <property type="protein sequence ID" value="MDQ1098574.1"/>
    <property type="molecule type" value="Genomic_DNA"/>
</dbReference>
<sequence>MKDNIIKSIKDFDSTINIDNLEYSNNLINIKDLISLYKLRLNIYHDKNAPYKEIEFLEKKIHAFNQLDRINISSIKMVNVDNYIFYLDEEYMKIYLIIDNFQKDVKNLW</sequence>
<organism evidence="1 2">
    <name type="scientific">Chryseobacterium camelliae</name>
    <dbReference type="NCBI Taxonomy" id="1265445"/>
    <lineage>
        <taxon>Bacteria</taxon>
        <taxon>Pseudomonadati</taxon>
        <taxon>Bacteroidota</taxon>
        <taxon>Flavobacteriia</taxon>
        <taxon>Flavobacteriales</taxon>
        <taxon>Weeksellaceae</taxon>
        <taxon>Chryseobacterium group</taxon>
        <taxon>Chryseobacterium</taxon>
    </lineage>
</organism>
<keyword evidence="2" id="KW-1185">Reference proteome</keyword>
<comment type="caution">
    <text evidence="1">The sequence shown here is derived from an EMBL/GenBank/DDBJ whole genome shotgun (WGS) entry which is preliminary data.</text>
</comment>
<dbReference type="Proteomes" id="UP001225072">
    <property type="component" value="Unassembled WGS sequence"/>
</dbReference>
<proteinExistence type="predicted"/>
<protein>
    <submittedName>
        <fullName evidence="1">Uncharacterized protein</fullName>
    </submittedName>
</protein>
<evidence type="ECO:0000313" key="1">
    <source>
        <dbReference type="EMBL" id="MDQ1098574.1"/>
    </source>
</evidence>
<dbReference type="RefSeq" id="WP_307452949.1">
    <property type="nucleotide sequence ID" value="NZ_JAUTAL010000001.1"/>
</dbReference>
<name>A0ABU0TNF1_9FLAO</name>